<dbReference type="AlphaFoldDB" id="A0AAN9ISV5"/>
<protein>
    <submittedName>
        <fullName evidence="2">Uncharacterized protein</fullName>
    </submittedName>
</protein>
<evidence type="ECO:0000313" key="3">
    <source>
        <dbReference type="Proteomes" id="UP001359559"/>
    </source>
</evidence>
<gene>
    <name evidence="2" type="ORF">RJT34_20329</name>
</gene>
<keyword evidence="3" id="KW-1185">Reference proteome</keyword>
<reference evidence="2 3" key="1">
    <citation type="submission" date="2024-01" db="EMBL/GenBank/DDBJ databases">
        <title>The genomes of 5 underutilized Papilionoideae crops provide insights into root nodulation and disease resistance.</title>
        <authorList>
            <person name="Yuan L."/>
        </authorList>
    </citation>
    <scope>NUCLEOTIDE SEQUENCE [LARGE SCALE GENOMIC DNA]</scope>
    <source>
        <strain evidence="2">LY-2023</strain>
        <tissue evidence="2">Leaf</tissue>
    </source>
</reference>
<proteinExistence type="predicted"/>
<keyword evidence="1" id="KW-1133">Transmembrane helix</keyword>
<dbReference type="Proteomes" id="UP001359559">
    <property type="component" value="Unassembled WGS sequence"/>
</dbReference>
<keyword evidence="1" id="KW-0472">Membrane</keyword>
<feature type="transmembrane region" description="Helical" evidence="1">
    <location>
        <begin position="12"/>
        <end position="29"/>
    </location>
</feature>
<name>A0AAN9ISV5_CLITE</name>
<organism evidence="2 3">
    <name type="scientific">Clitoria ternatea</name>
    <name type="common">Butterfly pea</name>
    <dbReference type="NCBI Taxonomy" id="43366"/>
    <lineage>
        <taxon>Eukaryota</taxon>
        <taxon>Viridiplantae</taxon>
        <taxon>Streptophyta</taxon>
        <taxon>Embryophyta</taxon>
        <taxon>Tracheophyta</taxon>
        <taxon>Spermatophyta</taxon>
        <taxon>Magnoliopsida</taxon>
        <taxon>eudicotyledons</taxon>
        <taxon>Gunneridae</taxon>
        <taxon>Pentapetalae</taxon>
        <taxon>rosids</taxon>
        <taxon>fabids</taxon>
        <taxon>Fabales</taxon>
        <taxon>Fabaceae</taxon>
        <taxon>Papilionoideae</taxon>
        <taxon>50 kb inversion clade</taxon>
        <taxon>NPAAA clade</taxon>
        <taxon>indigoferoid/millettioid clade</taxon>
        <taxon>Phaseoleae</taxon>
        <taxon>Clitoria</taxon>
    </lineage>
</organism>
<evidence type="ECO:0000313" key="2">
    <source>
        <dbReference type="EMBL" id="KAK7285554.1"/>
    </source>
</evidence>
<accession>A0AAN9ISV5</accession>
<dbReference type="PANTHER" id="PTHR33659">
    <property type="entry name" value="PROTEIN, PUTATIVE-RELATED-RELATED"/>
    <property type="match status" value="1"/>
</dbReference>
<evidence type="ECO:0000256" key="1">
    <source>
        <dbReference type="SAM" id="Phobius"/>
    </source>
</evidence>
<dbReference type="EMBL" id="JAYKXN010000005">
    <property type="protein sequence ID" value="KAK7285554.1"/>
    <property type="molecule type" value="Genomic_DNA"/>
</dbReference>
<sequence length="69" mass="7092">MFNTLDGHVAHILMGVIVSGLFCVTKTLAQDSGIAPTSQLETGAGFGLPVSGMTLCASVLASFVAFMMQ</sequence>
<feature type="transmembrane region" description="Helical" evidence="1">
    <location>
        <begin position="49"/>
        <end position="68"/>
    </location>
</feature>
<comment type="caution">
    <text evidence="2">The sequence shown here is derived from an EMBL/GenBank/DDBJ whole genome shotgun (WGS) entry which is preliminary data.</text>
</comment>
<dbReference type="PANTHER" id="PTHR33659:SF7">
    <property type="entry name" value="PROTEIN, PUTATIVE-RELATED"/>
    <property type="match status" value="1"/>
</dbReference>
<keyword evidence="1" id="KW-0812">Transmembrane</keyword>